<feature type="transmembrane region" description="Helical" evidence="11">
    <location>
        <begin position="1768"/>
        <end position="1790"/>
    </location>
</feature>
<evidence type="ECO:0000313" key="13">
    <source>
        <dbReference type="EMBL" id="CAE8693270.1"/>
    </source>
</evidence>
<proteinExistence type="inferred from homology"/>
<protein>
    <recommendedName>
        <fullName evidence="3">1,3-beta-glucan synthase</fullName>
        <ecNumber evidence="3">2.4.1.34</ecNumber>
    </recommendedName>
</protein>
<feature type="domain" description="1,3-beta-glucan synthase component FKS1-like" evidence="12">
    <location>
        <begin position="321"/>
        <end position="450"/>
    </location>
</feature>
<dbReference type="GO" id="GO:0006075">
    <property type="term" value="P:(1-&gt;3)-beta-D-glucan biosynthetic process"/>
    <property type="evidence" value="ECO:0007669"/>
    <property type="project" value="InterPro"/>
</dbReference>
<comment type="similarity">
    <text evidence="2">Belongs to the glycosyltransferase 48 family.</text>
</comment>
<feature type="transmembrane region" description="Helical" evidence="11">
    <location>
        <begin position="657"/>
        <end position="677"/>
    </location>
</feature>
<keyword evidence="8 11" id="KW-0472">Membrane</keyword>
<dbReference type="InterPro" id="IPR003440">
    <property type="entry name" value="Glyco_trans_48_dom"/>
</dbReference>
<sequence length="1970" mass="220180">MDISWTCGYLPPEYSAAELRQLQKRNCEKVSGAILEFKTAEWAQSARQLEVWREKGDAAAAMCQRSKQLLASGDVNLAAHYAVEAWGRGMMNGTTCCTLVHPPFCLGTNLSASTMAVAILLGWLFLLFWGSCAASVFLRRPKQEVQASDPDEDALPFGAAAVAAPSGAAASAAFAQTLQDRWLREHSLRVLPDAPLFAVSASSLFSALREAFNFQADSVQNQYDHLLSLWRSHCSNVADREVQGCEVGQVDETSLLFDALGELHTELLEGFTLWREKMCTARAATAMCEAEHDSPPMLAGARWQHLPSAACGGEAAARTATRQLAEIATYLLIWGEAGNVRFMPEVLYFITELALVADAPPFEGSLFSQADRVGAPFRSNLFLSKIIRPIYNIVFDEWYERVEVDQKTGKDLKKLRAGYAAYLPPDVANYDDWNELFCDPERLVEGVLLEDGTKLFDKLPCHRFAALRAVDWAVTLDCFETKTHREVHSLWGVFATTHRVWLVHAILFFVGICTVSGDPPNTAVGEVQVAGATAPVRFAAVGLLVPVHAFLLGFARYHTTGRTMCRRLTGFRCVLVNFGRLLLWSAPLATYAVVRYLEARRIPSAAGITFGDIVLGCALAAHFLVSTLGLVSHLGFSDRPQDALFPITEVPLYLRAIRYFFWFMVLSVKFLLCLSLTDAVYKQCQDLSIVMVGHEAMTEIQMSWYSTSWGTDVMVWMMVWFTTFFLFCADTQMWFTLGCTLLGVATVFVQRRCEVFAFASEDAVSMIPERFSKKVLRFATSSAGLMQPSRDSGRNHGVHEVAQFASDFPSVWDRIIEYMRYEDKIGNQAMGDQSFLAGDGSRSTSWQKLALPVRRSQRGIITGVPGGAGGTPSDHGRETLPEQRTIKVPELFRKKSIFEIGFKHYCPVPDQDWPDNPEIQWRFTALSRGLGLEMPRPYRVPYIPGFTVLIPHFGESILMLKDELYSSKEDRNVPLIDWVKTRYEDEFHAFTQKMMANGAAEEWHAFGSQWSRYSDKQWDKICVWASMRMQTLWRTVAGMCLYHPALQCHYEVQGDRRSRLGQPGIWDPSDCFTCLVSMQNYKFFNPIQLAHADQMFQKFPSCLKVAFIDCEDKNINAEPDSMHPRQRRRYFSCLIDAGCQSLGDGRKAPRYRIELPGFPILGDGKSDNQNHAIPFMRGTLCQCIDSNQGAYFEQMLMLPCVLGEFRTKYRGQGSAKRIVGLPEHITSDIGSIGDFAAGSEVAFGTILQRSYSVLGARMHYGHPDFMNKQFMMQQGGVSKATKTLNLSEDIFAGMDFILRGGERTIRHCEYFHLAKGRDLGFNTVMAFFSKLSSGAGEQILTRQMFRLGQLLSLPECLTFYYAHVGYYITQALVSWAIPMMVFTWAVVLASDCEHGFQAFESYCPRVPAAEVMANTLSIWYSWVLLLFLMATSMPLFAEIWMERSFKTALVRFVKQYMTCSFMLFVFQAKIIGFYVVNELRYGGASYVSTGRGLPTERRPFIAETAPNSYRVTKVGGLYLDYAMHTYYDGMLLLGGTILILTLGGISDIQEQNAGLLFAWISIGLTIASWLFAPFIFNPYQFTEHYVKEDVRAWVGFFFEDSGKHWVEWYDKMQLQPRRGFRSSVIDMNFFLGFFGLSVWFAVVNHKISLLSSIYSGHPYSHLFQMLTSLPPLGLSLVYCIAVSFLEACFGCTRASEPSHLASRRKTRAVRLESGDEASDSSEEASTSSTSSDDETTVPPHRAVMDTVVVRRDATDSDEAGAQRCFPKAIPLGVSSAAVIVLQIVEALLPLYVMHGTGWKKTFVAGLVLKLLLFGVVLFLAEGVLRSRCFHKTGSFLQPLNLWVHANRMSRDIFTSAFIFICLAPFVALNTINESLCAGCSVHQLLIYRDPGHLARKEAVIIDICGDDEEEGDLEESEPLAPPSAHSAGSASLQAVASPGASRAFGTAMVMPPVPQSFPLATIRLGSQLLG</sequence>
<feature type="transmembrane region" description="Helical" evidence="11">
    <location>
        <begin position="537"/>
        <end position="557"/>
    </location>
</feature>
<dbReference type="GO" id="GO:0000148">
    <property type="term" value="C:1,3-beta-D-glucan synthase complex"/>
    <property type="evidence" value="ECO:0007669"/>
    <property type="project" value="InterPro"/>
</dbReference>
<comment type="catalytic activity">
    <reaction evidence="9">
        <text>[(1-&gt;3)-beta-D-glucosyl](n) + UDP-alpha-D-glucose = [(1-&gt;3)-beta-D-glucosyl](n+1) + UDP + H(+)</text>
        <dbReference type="Rhea" id="RHEA:21476"/>
        <dbReference type="Rhea" id="RHEA-COMP:11146"/>
        <dbReference type="Rhea" id="RHEA-COMP:14303"/>
        <dbReference type="ChEBI" id="CHEBI:15378"/>
        <dbReference type="ChEBI" id="CHEBI:37671"/>
        <dbReference type="ChEBI" id="CHEBI:58223"/>
        <dbReference type="ChEBI" id="CHEBI:58885"/>
        <dbReference type="EC" id="2.4.1.34"/>
    </reaction>
</comment>
<feature type="transmembrane region" description="Helical" evidence="11">
    <location>
        <begin position="1525"/>
        <end position="1543"/>
    </location>
</feature>
<dbReference type="Pfam" id="PF02364">
    <property type="entry name" value="Glucan_synthase"/>
    <property type="match status" value="1"/>
</dbReference>
<dbReference type="PANTHER" id="PTHR12741">
    <property type="entry name" value="LYST-INTERACTING PROTEIN LIP5 DOPAMINE RESPONSIVE PROTEIN DRG-1"/>
    <property type="match status" value="1"/>
</dbReference>
<feature type="transmembrane region" description="Helical" evidence="11">
    <location>
        <begin position="734"/>
        <end position="750"/>
    </location>
</feature>
<feature type="transmembrane region" description="Helical" evidence="11">
    <location>
        <begin position="1555"/>
        <end position="1576"/>
    </location>
</feature>
<evidence type="ECO:0000256" key="7">
    <source>
        <dbReference type="ARBA" id="ARBA00022989"/>
    </source>
</evidence>
<feature type="transmembrane region" description="Helical" evidence="11">
    <location>
        <begin position="709"/>
        <end position="727"/>
    </location>
</feature>
<feature type="transmembrane region" description="Helical" evidence="11">
    <location>
        <begin position="1624"/>
        <end position="1643"/>
    </location>
</feature>
<dbReference type="EMBL" id="CAJNNW010027824">
    <property type="protein sequence ID" value="CAE8693270.1"/>
    <property type="molecule type" value="Genomic_DNA"/>
</dbReference>
<feature type="region of interest" description="Disordered" evidence="10">
    <location>
        <begin position="1705"/>
        <end position="1738"/>
    </location>
</feature>
<name>A0A813K3U3_POLGL</name>
<dbReference type="PANTHER" id="PTHR12741:SF48">
    <property type="entry name" value="1,3-BETA-GLUCAN SYNTHASE COMPONENT FKS1-RELATED"/>
    <property type="match status" value="1"/>
</dbReference>
<organism evidence="13 14">
    <name type="scientific">Polarella glacialis</name>
    <name type="common">Dinoflagellate</name>
    <dbReference type="NCBI Taxonomy" id="89957"/>
    <lineage>
        <taxon>Eukaryota</taxon>
        <taxon>Sar</taxon>
        <taxon>Alveolata</taxon>
        <taxon>Dinophyceae</taxon>
        <taxon>Suessiales</taxon>
        <taxon>Suessiaceae</taxon>
        <taxon>Polarella</taxon>
    </lineage>
</organism>
<evidence type="ECO:0000256" key="8">
    <source>
        <dbReference type="ARBA" id="ARBA00023136"/>
    </source>
</evidence>
<comment type="caution">
    <text evidence="13">The sequence shown here is derived from an EMBL/GenBank/DDBJ whole genome shotgun (WGS) entry which is preliminary data.</text>
</comment>
<evidence type="ECO:0000313" key="14">
    <source>
        <dbReference type="Proteomes" id="UP000626109"/>
    </source>
</evidence>
<dbReference type="SMART" id="SM01205">
    <property type="entry name" value="FKS1_dom1"/>
    <property type="match status" value="1"/>
</dbReference>
<evidence type="ECO:0000256" key="4">
    <source>
        <dbReference type="ARBA" id="ARBA00022676"/>
    </source>
</evidence>
<dbReference type="Proteomes" id="UP000626109">
    <property type="component" value="Unassembled WGS sequence"/>
</dbReference>
<evidence type="ECO:0000259" key="12">
    <source>
        <dbReference type="SMART" id="SM01205"/>
    </source>
</evidence>
<feature type="transmembrane region" description="Helical" evidence="11">
    <location>
        <begin position="115"/>
        <end position="138"/>
    </location>
</feature>
<dbReference type="GO" id="GO:0005886">
    <property type="term" value="C:plasma membrane"/>
    <property type="evidence" value="ECO:0007669"/>
    <property type="project" value="TreeGrafter"/>
</dbReference>
<accession>A0A813K3U3</accession>
<evidence type="ECO:0000256" key="10">
    <source>
        <dbReference type="SAM" id="MobiDB-lite"/>
    </source>
</evidence>
<keyword evidence="6 11" id="KW-0812">Transmembrane</keyword>
<keyword evidence="7 11" id="KW-1133">Transmembrane helix</keyword>
<evidence type="ECO:0000256" key="3">
    <source>
        <dbReference type="ARBA" id="ARBA00012589"/>
    </source>
</evidence>
<evidence type="ECO:0000256" key="1">
    <source>
        <dbReference type="ARBA" id="ARBA00004141"/>
    </source>
</evidence>
<dbReference type="InterPro" id="IPR026899">
    <property type="entry name" value="FKS1-like_dom1"/>
</dbReference>
<evidence type="ECO:0000256" key="6">
    <source>
        <dbReference type="ARBA" id="ARBA00022692"/>
    </source>
</evidence>
<evidence type="ECO:0000256" key="5">
    <source>
        <dbReference type="ARBA" id="ARBA00022679"/>
    </source>
</evidence>
<feature type="transmembrane region" description="Helical" evidence="11">
    <location>
        <begin position="1453"/>
        <end position="1476"/>
    </location>
</feature>
<dbReference type="Pfam" id="PF14288">
    <property type="entry name" value="FKS1_dom1"/>
    <property type="match status" value="1"/>
</dbReference>
<dbReference type="EC" id="2.4.1.34" evidence="3"/>
<feature type="transmembrane region" description="Helical" evidence="11">
    <location>
        <begin position="569"/>
        <end position="593"/>
    </location>
</feature>
<feature type="transmembrane region" description="Helical" evidence="11">
    <location>
        <begin position="1419"/>
        <end position="1441"/>
    </location>
</feature>
<comment type="subcellular location">
    <subcellularLocation>
        <location evidence="1">Membrane</location>
        <topology evidence="1">Multi-pass membrane protein</topology>
    </subcellularLocation>
</comment>
<dbReference type="GO" id="GO:0003843">
    <property type="term" value="F:1,3-beta-D-glucan synthase activity"/>
    <property type="evidence" value="ECO:0007669"/>
    <property type="project" value="UniProtKB-EC"/>
</dbReference>
<feature type="transmembrane region" description="Helical" evidence="11">
    <location>
        <begin position="1802"/>
        <end position="1824"/>
    </location>
</feature>
<feature type="transmembrane region" description="Helical" evidence="11">
    <location>
        <begin position="613"/>
        <end position="636"/>
    </location>
</feature>
<keyword evidence="5" id="KW-0808">Transferase</keyword>
<gene>
    <name evidence="13" type="ORF">PGLA2088_LOCUS28323</name>
</gene>
<evidence type="ECO:0000256" key="2">
    <source>
        <dbReference type="ARBA" id="ARBA00009040"/>
    </source>
</evidence>
<reference evidence="13" key="1">
    <citation type="submission" date="2021-02" db="EMBL/GenBank/DDBJ databases">
        <authorList>
            <person name="Dougan E. K."/>
            <person name="Rhodes N."/>
            <person name="Thang M."/>
            <person name="Chan C."/>
        </authorList>
    </citation>
    <scope>NUCLEOTIDE SEQUENCE</scope>
</reference>
<feature type="transmembrane region" description="Helical" evidence="11">
    <location>
        <begin position="1852"/>
        <end position="1871"/>
    </location>
</feature>
<evidence type="ECO:0000256" key="9">
    <source>
        <dbReference type="ARBA" id="ARBA00047777"/>
    </source>
</evidence>
<keyword evidence="4" id="KW-0328">Glycosyltransferase</keyword>
<evidence type="ECO:0000256" key="11">
    <source>
        <dbReference type="SAM" id="Phobius"/>
    </source>
</evidence>
<feature type="transmembrane region" description="Helical" evidence="11">
    <location>
        <begin position="500"/>
        <end position="517"/>
    </location>
</feature>